<dbReference type="InterPro" id="IPR003593">
    <property type="entry name" value="AAA+_ATPase"/>
</dbReference>
<proteinExistence type="predicted"/>
<dbReference type="PANTHER" id="PTHR43038">
    <property type="entry name" value="ATP-BINDING CASSETTE, SUB-FAMILY H, MEMBER 1"/>
    <property type="match status" value="1"/>
</dbReference>
<dbReference type="SUPFAM" id="SSF52540">
    <property type="entry name" value="P-loop containing nucleoside triphosphate hydrolases"/>
    <property type="match status" value="1"/>
</dbReference>
<keyword evidence="2" id="KW-1185">Reference proteome</keyword>
<protein>
    <submittedName>
        <fullName evidence="1">Uncharacterized protein</fullName>
    </submittedName>
</protein>
<dbReference type="AlphaFoldDB" id="A0A2W2C301"/>
<sequence>MLTLDSGGRRFGRRWVFAGLSLTVPEGQWMFVRGRNGTGKTTLLRCVSGTLTLSAGRASVAGHPVGSLAARRLTGVCLAPEQGLYGRLSARDNLTLVARLRMPWRQANRTVARLEEEFDLLDHATVPTDRCSAGTRARVSIARSLIGDPALLVLDEPDRSLDEQAREQLWHALARRPDLTCVIASHHSASRDRCQQQIDLGGRR</sequence>
<dbReference type="GO" id="GO:0016887">
    <property type="term" value="F:ATP hydrolysis activity"/>
    <property type="evidence" value="ECO:0007669"/>
    <property type="project" value="InterPro"/>
</dbReference>
<name>A0A2W2C301_9ACTN</name>
<dbReference type="Gene3D" id="3.40.50.300">
    <property type="entry name" value="P-loop containing nucleotide triphosphate hydrolases"/>
    <property type="match status" value="1"/>
</dbReference>
<dbReference type="Pfam" id="PF00005">
    <property type="entry name" value="ABC_tran"/>
    <property type="match status" value="1"/>
</dbReference>
<dbReference type="InterPro" id="IPR027417">
    <property type="entry name" value="P-loop_NTPase"/>
</dbReference>
<dbReference type="GO" id="GO:0005524">
    <property type="term" value="F:ATP binding"/>
    <property type="evidence" value="ECO:0007669"/>
    <property type="project" value="InterPro"/>
</dbReference>
<dbReference type="OrthoDB" id="3282096at2"/>
<dbReference type="EMBL" id="POTX01000283">
    <property type="protein sequence ID" value="PZF87084.1"/>
    <property type="molecule type" value="Genomic_DNA"/>
</dbReference>
<gene>
    <name evidence="1" type="ORF">C1I93_26790</name>
</gene>
<dbReference type="Proteomes" id="UP000248627">
    <property type="component" value="Unassembled WGS sequence"/>
</dbReference>
<dbReference type="SMART" id="SM00382">
    <property type="entry name" value="AAA"/>
    <property type="match status" value="1"/>
</dbReference>
<dbReference type="RefSeq" id="WP_111246060.1">
    <property type="nucleotide sequence ID" value="NZ_POTX01000283.1"/>
</dbReference>
<evidence type="ECO:0000313" key="1">
    <source>
        <dbReference type="EMBL" id="PZF87084.1"/>
    </source>
</evidence>
<organism evidence="1 2">
    <name type="scientific">Micromonospora endophytica</name>
    <dbReference type="NCBI Taxonomy" id="515350"/>
    <lineage>
        <taxon>Bacteria</taxon>
        <taxon>Bacillati</taxon>
        <taxon>Actinomycetota</taxon>
        <taxon>Actinomycetes</taxon>
        <taxon>Micromonosporales</taxon>
        <taxon>Micromonosporaceae</taxon>
        <taxon>Micromonospora</taxon>
    </lineage>
</organism>
<dbReference type="InterPro" id="IPR003439">
    <property type="entry name" value="ABC_transporter-like_ATP-bd"/>
</dbReference>
<dbReference type="PANTHER" id="PTHR43038:SF3">
    <property type="entry name" value="ABC TRANSPORTER G FAMILY MEMBER 20 ISOFORM X1"/>
    <property type="match status" value="1"/>
</dbReference>
<accession>A0A2W2C301</accession>
<dbReference type="PROSITE" id="PS50893">
    <property type="entry name" value="ABC_TRANSPORTER_2"/>
    <property type="match status" value="1"/>
</dbReference>
<evidence type="ECO:0000313" key="2">
    <source>
        <dbReference type="Proteomes" id="UP000248627"/>
    </source>
</evidence>
<comment type="caution">
    <text evidence="1">The sequence shown here is derived from an EMBL/GenBank/DDBJ whole genome shotgun (WGS) entry which is preliminary data.</text>
</comment>
<reference evidence="1 2" key="1">
    <citation type="submission" date="2018-01" db="EMBL/GenBank/DDBJ databases">
        <title>Draft genome sequence of Jishengella endophytica.</title>
        <authorList>
            <person name="Sahin N."/>
            <person name="Ay H."/>
            <person name="Saygin H."/>
        </authorList>
    </citation>
    <scope>NUCLEOTIDE SEQUENCE [LARGE SCALE GENOMIC DNA]</scope>
    <source>
        <strain evidence="1 2">DSM 45430</strain>
    </source>
</reference>